<evidence type="ECO:0000259" key="6">
    <source>
        <dbReference type="Pfam" id="PF00149"/>
    </source>
</evidence>
<dbReference type="OrthoDB" id="5977743at2759"/>
<dbReference type="GO" id="GO:0016020">
    <property type="term" value="C:membrane"/>
    <property type="evidence" value="ECO:0007669"/>
    <property type="project" value="UniProtKB-SubCell"/>
</dbReference>
<keyword evidence="3 5" id="KW-1133">Transmembrane helix</keyword>
<dbReference type="Gene3D" id="3.60.21.10">
    <property type="match status" value="1"/>
</dbReference>
<dbReference type="InParanoid" id="S8EDH2"/>
<dbReference type="InterPro" id="IPR004843">
    <property type="entry name" value="Calcineurin-like_PHP"/>
</dbReference>
<evidence type="ECO:0000313" key="7">
    <source>
        <dbReference type="EMBL" id="EPT02628.1"/>
    </source>
</evidence>
<dbReference type="FunCoup" id="S8EDH2">
    <property type="interactions" value="207"/>
</dbReference>
<dbReference type="GO" id="GO:0006506">
    <property type="term" value="P:GPI anchor biosynthetic process"/>
    <property type="evidence" value="ECO:0007669"/>
    <property type="project" value="InterPro"/>
</dbReference>
<gene>
    <name evidence="7" type="ORF">FOMPIDRAFT_36727</name>
</gene>
<keyword evidence="8" id="KW-1185">Reference proteome</keyword>
<evidence type="ECO:0000256" key="5">
    <source>
        <dbReference type="SAM" id="Phobius"/>
    </source>
</evidence>
<feature type="domain" description="Calcineurin-like phosphoesterase" evidence="6">
    <location>
        <begin position="42"/>
        <end position="242"/>
    </location>
</feature>
<dbReference type="Proteomes" id="UP000015241">
    <property type="component" value="Unassembled WGS sequence"/>
</dbReference>
<dbReference type="STRING" id="743788.S8EDH2"/>
<dbReference type="GO" id="GO:0016787">
    <property type="term" value="F:hydrolase activity"/>
    <property type="evidence" value="ECO:0007669"/>
    <property type="project" value="InterPro"/>
</dbReference>
<evidence type="ECO:0000256" key="4">
    <source>
        <dbReference type="ARBA" id="ARBA00023136"/>
    </source>
</evidence>
<dbReference type="GO" id="GO:0005783">
    <property type="term" value="C:endoplasmic reticulum"/>
    <property type="evidence" value="ECO:0007669"/>
    <property type="project" value="TreeGrafter"/>
</dbReference>
<evidence type="ECO:0000256" key="3">
    <source>
        <dbReference type="ARBA" id="ARBA00022989"/>
    </source>
</evidence>
<dbReference type="PANTHER" id="PTHR13315">
    <property type="entry name" value="METALLO PHOSPHOESTERASE RELATED"/>
    <property type="match status" value="1"/>
</dbReference>
<feature type="non-terminal residue" evidence="7">
    <location>
        <position position="335"/>
    </location>
</feature>
<dbReference type="PANTHER" id="PTHR13315:SF4">
    <property type="entry name" value="METALLOPHOSPHOESTERASE, ISOFORM E"/>
    <property type="match status" value="1"/>
</dbReference>
<dbReference type="InterPro" id="IPR033308">
    <property type="entry name" value="PGAP5/Cdc1/Ted1"/>
</dbReference>
<evidence type="ECO:0000256" key="2">
    <source>
        <dbReference type="ARBA" id="ARBA00022692"/>
    </source>
</evidence>
<protein>
    <recommendedName>
        <fullName evidence="6">Calcineurin-like phosphoesterase domain-containing protein</fullName>
    </recommendedName>
</protein>
<dbReference type="eggNOG" id="KOG3662">
    <property type="taxonomic scope" value="Eukaryota"/>
</dbReference>
<name>S8EDH2_FOMSC</name>
<feature type="transmembrane region" description="Helical" evidence="5">
    <location>
        <begin position="309"/>
        <end position="329"/>
    </location>
</feature>
<proteinExistence type="predicted"/>
<keyword evidence="4 5" id="KW-0472">Membrane</keyword>
<organism evidence="7 8">
    <name type="scientific">Fomitopsis schrenkii</name>
    <name type="common">Brown rot fungus</name>
    <dbReference type="NCBI Taxonomy" id="2126942"/>
    <lineage>
        <taxon>Eukaryota</taxon>
        <taxon>Fungi</taxon>
        <taxon>Dikarya</taxon>
        <taxon>Basidiomycota</taxon>
        <taxon>Agaricomycotina</taxon>
        <taxon>Agaricomycetes</taxon>
        <taxon>Polyporales</taxon>
        <taxon>Fomitopsis</taxon>
    </lineage>
</organism>
<reference evidence="7 8" key="1">
    <citation type="journal article" date="2012" name="Science">
        <title>The Paleozoic origin of enzymatic lignin decomposition reconstructed from 31 fungal genomes.</title>
        <authorList>
            <person name="Floudas D."/>
            <person name="Binder M."/>
            <person name="Riley R."/>
            <person name="Barry K."/>
            <person name="Blanchette R.A."/>
            <person name="Henrissat B."/>
            <person name="Martinez A.T."/>
            <person name="Otillar R."/>
            <person name="Spatafora J.W."/>
            <person name="Yadav J.S."/>
            <person name="Aerts A."/>
            <person name="Benoit I."/>
            <person name="Boyd A."/>
            <person name="Carlson A."/>
            <person name="Copeland A."/>
            <person name="Coutinho P.M."/>
            <person name="de Vries R.P."/>
            <person name="Ferreira P."/>
            <person name="Findley K."/>
            <person name="Foster B."/>
            <person name="Gaskell J."/>
            <person name="Glotzer D."/>
            <person name="Gorecki P."/>
            <person name="Heitman J."/>
            <person name="Hesse C."/>
            <person name="Hori C."/>
            <person name="Igarashi K."/>
            <person name="Jurgens J.A."/>
            <person name="Kallen N."/>
            <person name="Kersten P."/>
            <person name="Kohler A."/>
            <person name="Kuees U."/>
            <person name="Kumar T.K.A."/>
            <person name="Kuo A."/>
            <person name="LaButti K."/>
            <person name="Larrondo L.F."/>
            <person name="Lindquist E."/>
            <person name="Ling A."/>
            <person name="Lombard V."/>
            <person name="Lucas S."/>
            <person name="Lundell T."/>
            <person name="Martin R."/>
            <person name="McLaughlin D.J."/>
            <person name="Morgenstern I."/>
            <person name="Morin E."/>
            <person name="Murat C."/>
            <person name="Nagy L.G."/>
            <person name="Nolan M."/>
            <person name="Ohm R.A."/>
            <person name="Patyshakuliyeva A."/>
            <person name="Rokas A."/>
            <person name="Ruiz-Duenas F.J."/>
            <person name="Sabat G."/>
            <person name="Salamov A."/>
            <person name="Samejima M."/>
            <person name="Schmutz J."/>
            <person name="Slot J.C."/>
            <person name="St John F."/>
            <person name="Stenlid J."/>
            <person name="Sun H."/>
            <person name="Sun S."/>
            <person name="Syed K."/>
            <person name="Tsang A."/>
            <person name="Wiebenga A."/>
            <person name="Young D."/>
            <person name="Pisabarro A."/>
            <person name="Eastwood D.C."/>
            <person name="Martin F."/>
            <person name="Cullen D."/>
            <person name="Grigoriev I.V."/>
            <person name="Hibbett D.S."/>
        </authorList>
    </citation>
    <scope>NUCLEOTIDE SEQUENCE</scope>
    <source>
        <strain evidence="8">FP-58527</strain>
    </source>
</reference>
<keyword evidence="2 5" id="KW-0812">Transmembrane</keyword>
<evidence type="ECO:0000256" key="1">
    <source>
        <dbReference type="ARBA" id="ARBA00004141"/>
    </source>
</evidence>
<dbReference type="AlphaFoldDB" id="S8EDH2"/>
<dbReference type="Pfam" id="PF00149">
    <property type="entry name" value="Metallophos"/>
    <property type="match status" value="1"/>
</dbReference>
<sequence length="335" mass="37417">MLLVADPQILDAHSYPGRHPWLVWLSQQIVDLNMRKSWRAAQTLHPDVVVLLGDMMDNGRMSYPVGEYQDYQQRFQRIFRHSQPIPTYYIPGNHDVGLKGRPLGVSPDSAERYVSHFGPLNQLFELGNHTFVLIDAPGLVTEEDMRARSGYTYPHWVDMNPNGIIAFIRSLAPHDSPNPRVLLTHIPLARPEGASCGPLREHGTIRQGEGAGYQNTLTPHTTEFVLQHVRPSLVFSGDDHDYCEYIHKFGSSDADDTPNAGTVKEVTVKSISMAIGVRQPGFQLLSIGAPPTRFTTSLATVPCLLPDQLGIYLNVYVPLLVFSLLLLLVSNLHRV</sequence>
<evidence type="ECO:0000313" key="8">
    <source>
        <dbReference type="Proteomes" id="UP000015241"/>
    </source>
</evidence>
<dbReference type="InterPro" id="IPR029052">
    <property type="entry name" value="Metallo-depent_PP-like"/>
</dbReference>
<dbReference type="HOGENOM" id="CLU_011607_0_1_1"/>
<dbReference type="SUPFAM" id="SSF56300">
    <property type="entry name" value="Metallo-dependent phosphatases"/>
    <property type="match status" value="1"/>
</dbReference>
<comment type="subcellular location">
    <subcellularLocation>
        <location evidence="1">Membrane</location>
        <topology evidence="1">Multi-pass membrane protein</topology>
    </subcellularLocation>
</comment>
<accession>S8EDH2</accession>
<dbReference type="EMBL" id="KE504134">
    <property type="protein sequence ID" value="EPT02628.1"/>
    <property type="molecule type" value="Genomic_DNA"/>
</dbReference>